<dbReference type="OrthoDB" id="47375at2759"/>
<evidence type="ECO:0000259" key="4">
    <source>
        <dbReference type="Pfam" id="PF01755"/>
    </source>
</evidence>
<dbReference type="InterPro" id="IPR002654">
    <property type="entry name" value="Glyco_trans_25"/>
</dbReference>
<evidence type="ECO:0000313" key="6">
    <source>
        <dbReference type="Proteomes" id="UP000001056"/>
    </source>
</evidence>
<dbReference type="EMBL" id="CH408034">
    <property type="protein sequence ID" value="EAQ84563.1"/>
    <property type="molecule type" value="Genomic_DNA"/>
</dbReference>
<accession>Q2GTX7</accession>
<dbReference type="Proteomes" id="UP000001056">
    <property type="component" value="Unassembled WGS sequence"/>
</dbReference>
<reference evidence="6" key="1">
    <citation type="journal article" date="2015" name="Genome Announc.">
        <title>Draft genome sequence of the cellulolytic fungus Chaetomium globosum.</title>
        <authorList>
            <person name="Cuomo C.A."/>
            <person name="Untereiner W.A."/>
            <person name="Ma L.-J."/>
            <person name="Grabherr M."/>
            <person name="Birren B.W."/>
        </authorList>
    </citation>
    <scope>NUCLEOTIDE SEQUENCE [LARGE SCALE GENOMIC DNA]</scope>
    <source>
        <strain evidence="6">ATCC 6205 / CBS 148.51 / DSM 1962 / NBRC 6347 / NRRL 1970</strain>
    </source>
</reference>
<evidence type="ECO:0000256" key="1">
    <source>
        <dbReference type="ARBA" id="ARBA00006721"/>
    </source>
</evidence>
<dbReference type="RefSeq" id="XP_001226504.1">
    <property type="nucleotide sequence ID" value="XM_001226503.1"/>
</dbReference>
<dbReference type="OMA" id="PPIFAHH"/>
<dbReference type="InterPro" id="IPR050757">
    <property type="entry name" value="Collagen_mod_GT25"/>
</dbReference>
<keyword evidence="6" id="KW-1185">Reference proteome</keyword>
<dbReference type="PANTHER" id="PTHR10730">
    <property type="entry name" value="PROCOLLAGEN-LYSINE,2-OXOGLUTARATE 5-DIOXYGENASE/GLYCOSYLTRANSFERASE 25 FAMILY MEMBER"/>
    <property type="match status" value="1"/>
</dbReference>
<dbReference type="GO" id="GO:0016740">
    <property type="term" value="F:transferase activity"/>
    <property type="evidence" value="ECO:0007669"/>
    <property type="project" value="UniProtKB-KW"/>
</dbReference>
<dbReference type="CDD" id="cd06532">
    <property type="entry name" value="Glyco_transf_25"/>
    <property type="match status" value="1"/>
</dbReference>
<dbReference type="AlphaFoldDB" id="Q2GTX7"/>
<dbReference type="HOGENOM" id="CLU_032992_1_1_1"/>
<keyword evidence="2" id="KW-0328">Glycosyltransferase</keyword>
<organism evidence="5 6">
    <name type="scientific">Chaetomium globosum (strain ATCC 6205 / CBS 148.51 / DSM 1962 / NBRC 6347 / NRRL 1970)</name>
    <name type="common">Soil fungus</name>
    <dbReference type="NCBI Taxonomy" id="306901"/>
    <lineage>
        <taxon>Eukaryota</taxon>
        <taxon>Fungi</taxon>
        <taxon>Dikarya</taxon>
        <taxon>Ascomycota</taxon>
        <taxon>Pezizomycotina</taxon>
        <taxon>Sordariomycetes</taxon>
        <taxon>Sordariomycetidae</taxon>
        <taxon>Sordariales</taxon>
        <taxon>Chaetomiaceae</taxon>
        <taxon>Chaetomium</taxon>
    </lineage>
</organism>
<evidence type="ECO:0000313" key="5">
    <source>
        <dbReference type="EMBL" id="EAQ84563.1"/>
    </source>
</evidence>
<evidence type="ECO:0000256" key="2">
    <source>
        <dbReference type="ARBA" id="ARBA00022676"/>
    </source>
</evidence>
<sequence>MFSRHRILAASLAVGITLFLWFRTPQWPIIAINTPSPEILNSTLGHIFAINLPSRTDRRDALALAGALSELDITWVDGVLGKDVLDKTLPGDPNSRQGNGGFTTGNKGSWRAHMDVLQRIVHENVTSALILEDDADWDLRLKRQMQVFAQASRAFTQPSNGQSLAEQYSTHADPELAITQLPLGTRPRLTPYGDDWDVLWLGHCGTDFPGTAALRVTIPDDMTVPSPNHLKPHPFALQDALAEDYPPHTRVVHPSRGTVCTQAYAVSQQGARKLLWQFGLQTLTMGWDLMLRDWCDDMYSPLSSDTAGDDGDDEKRRAPICVTVQPPLFSHHYGKGAASDIMAPGGGFVNKDKEMTPYVRVSVRMNMESVCYKNPDPRSPFVGTSLQLHSPPGMQQIATQPEHVAEKPPAETLTNQCEGVGQTSALQSIPKGVQQQGIATTMADAHEPALRSAAAASHLPTRLPCTSHNPPTVRRVSRLDVTLRTGRRPFPAR</sequence>
<name>Q2GTX7_CHAGB</name>
<dbReference type="PANTHER" id="PTHR10730:SF53">
    <property type="entry name" value="GLYCOSYLTRANSFERASE 25 FAMILY MEMBER"/>
    <property type="match status" value="1"/>
</dbReference>
<evidence type="ECO:0000256" key="3">
    <source>
        <dbReference type="ARBA" id="ARBA00022679"/>
    </source>
</evidence>
<dbReference type="VEuPathDB" id="FungiDB:CHGG_08577"/>
<dbReference type="GeneID" id="4395468"/>
<feature type="domain" description="Glycosyl transferase family 25" evidence="4">
    <location>
        <begin position="46"/>
        <end position="170"/>
    </location>
</feature>
<gene>
    <name evidence="5" type="ORF">CHGG_08577</name>
</gene>
<dbReference type="eggNOG" id="ENOG502S152">
    <property type="taxonomic scope" value="Eukaryota"/>
</dbReference>
<dbReference type="InParanoid" id="Q2GTX7"/>
<keyword evidence="3" id="KW-0808">Transferase</keyword>
<comment type="similarity">
    <text evidence="1">Belongs to the glycosyltransferase 25 family.</text>
</comment>
<proteinExistence type="inferred from homology"/>
<protein>
    <recommendedName>
        <fullName evidence="4">Glycosyl transferase family 25 domain-containing protein</fullName>
    </recommendedName>
</protein>
<dbReference type="Pfam" id="PF01755">
    <property type="entry name" value="Glyco_transf_25"/>
    <property type="match status" value="1"/>
</dbReference>